<keyword evidence="1" id="KW-0812">Transmembrane</keyword>
<accession>A0A937F967</accession>
<dbReference type="EMBL" id="JAESIY010000014">
    <property type="protein sequence ID" value="MBL3658626.1"/>
    <property type="molecule type" value="Genomic_DNA"/>
</dbReference>
<keyword evidence="1" id="KW-0472">Membrane</keyword>
<protein>
    <submittedName>
        <fullName evidence="2">Uncharacterized protein</fullName>
    </submittedName>
</protein>
<dbReference type="AlphaFoldDB" id="A0A937F967"/>
<reference evidence="2" key="1">
    <citation type="submission" date="2021-01" db="EMBL/GenBank/DDBJ databases">
        <title>Fulvivirga kasyanovii gen. nov., sp nov., a novel member of the phylum Bacteroidetes isolated from seawater in a mussel farm.</title>
        <authorList>
            <person name="Zhao L.-H."/>
            <person name="Wang Z.-J."/>
        </authorList>
    </citation>
    <scope>NUCLEOTIDE SEQUENCE</scope>
    <source>
        <strain evidence="2">2943</strain>
    </source>
</reference>
<dbReference type="RefSeq" id="WP_202246418.1">
    <property type="nucleotide sequence ID" value="NZ_JAESIY010000014.1"/>
</dbReference>
<keyword evidence="1" id="KW-1133">Transmembrane helix</keyword>
<name>A0A937F967_9BACT</name>
<evidence type="ECO:0000313" key="2">
    <source>
        <dbReference type="EMBL" id="MBL3658626.1"/>
    </source>
</evidence>
<sequence>MNDSIKQNRDLRNKRKSLKDIYEHEHKSHTDHFNEADVNERVSLRLKREREQSSRNRRLSVLLFLSIIIGFITV</sequence>
<gene>
    <name evidence="2" type="ORF">JL102_20920</name>
</gene>
<organism evidence="2 3">
    <name type="scientific">Fulvivirga sediminis</name>
    <dbReference type="NCBI Taxonomy" id="2803949"/>
    <lineage>
        <taxon>Bacteria</taxon>
        <taxon>Pseudomonadati</taxon>
        <taxon>Bacteroidota</taxon>
        <taxon>Cytophagia</taxon>
        <taxon>Cytophagales</taxon>
        <taxon>Fulvivirgaceae</taxon>
        <taxon>Fulvivirga</taxon>
    </lineage>
</organism>
<feature type="transmembrane region" description="Helical" evidence="1">
    <location>
        <begin position="56"/>
        <end position="73"/>
    </location>
</feature>
<evidence type="ECO:0000313" key="3">
    <source>
        <dbReference type="Proteomes" id="UP000659388"/>
    </source>
</evidence>
<keyword evidence="3" id="KW-1185">Reference proteome</keyword>
<dbReference type="Proteomes" id="UP000659388">
    <property type="component" value="Unassembled WGS sequence"/>
</dbReference>
<evidence type="ECO:0000256" key="1">
    <source>
        <dbReference type="SAM" id="Phobius"/>
    </source>
</evidence>
<proteinExistence type="predicted"/>
<comment type="caution">
    <text evidence="2">The sequence shown here is derived from an EMBL/GenBank/DDBJ whole genome shotgun (WGS) entry which is preliminary data.</text>
</comment>